<dbReference type="VEuPathDB" id="FungiDB:ACJ73_00974"/>
<sequence length="214" mass="23776">MLSGLSLTSFAVFTGVFFQKSVAEWHSGCNCQLVLAIVAQVSGKVTTWVMAVFSFLFPPMNYVYFIITVPRWESQIKTAKLLRPAPNSPSTLTAIARDHRVLPAKNVLWDDLTVAEHIQIFDSIKSAGPRSSVADLRVLIEDCDLAKKVSTYSKHLSGGQKRKLQMVVMFAGRSTICCVDEVSSGVDPLSRRKLRNILLAERGTLNNFDNPFPR</sequence>
<protein>
    <recommendedName>
        <fullName evidence="5">ABC transporter domain-containing protein</fullName>
    </recommendedName>
</protein>
<evidence type="ECO:0000259" key="5">
    <source>
        <dbReference type="Pfam" id="PF00005"/>
    </source>
</evidence>
<reference evidence="6 7" key="1">
    <citation type="submission" date="2015-08" db="EMBL/GenBank/DDBJ databases">
        <title>Emmonsia species relationships and genome sequence.</title>
        <authorList>
            <person name="Cuomo C.A."/>
            <person name="Schwartz I.S."/>
            <person name="Kenyon C."/>
            <person name="De Hoog G.S."/>
            <person name="Govender N.P."/>
            <person name="Botha A."/>
            <person name="Moreno L."/>
            <person name="De Vries M."/>
            <person name="Munoz J.F."/>
            <person name="Stielow J.B."/>
        </authorList>
    </citation>
    <scope>NUCLEOTIDE SEQUENCE [LARGE SCALE GENOMIC DNA]</scope>
    <source>
        <strain evidence="6 7">EI222</strain>
    </source>
</reference>
<keyword evidence="1" id="KW-0813">Transport</keyword>
<keyword evidence="2" id="KW-0677">Repeat</keyword>
<evidence type="ECO:0000313" key="6">
    <source>
        <dbReference type="EMBL" id="OJD27641.1"/>
    </source>
</evidence>
<evidence type="ECO:0000313" key="7">
    <source>
        <dbReference type="Proteomes" id="UP000242791"/>
    </source>
</evidence>
<evidence type="ECO:0000256" key="1">
    <source>
        <dbReference type="ARBA" id="ARBA00022448"/>
    </source>
</evidence>
<dbReference type="GO" id="GO:0005319">
    <property type="term" value="F:lipid transporter activity"/>
    <property type="evidence" value="ECO:0007669"/>
    <property type="project" value="TreeGrafter"/>
</dbReference>
<dbReference type="InterPro" id="IPR026082">
    <property type="entry name" value="ABCA"/>
</dbReference>
<keyword evidence="3" id="KW-1133">Transmembrane helix</keyword>
<dbReference type="PANTHER" id="PTHR19229:SF36">
    <property type="entry name" value="ATP-BINDING CASSETTE SUB-FAMILY A MEMBER 2"/>
    <property type="match status" value="1"/>
</dbReference>
<evidence type="ECO:0000256" key="2">
    <source>
        <dbReference type="ARBA" id="ARBA00022737"/>
    </source>
</evidence>
<keyword evidence="7" id="KW-1185">Reference proteome</keyword>
<dbReference type="AlphaFoldDB" id="A0A1J9QGN7"/>
<dbReference type="SUPFAM" id="SSF52540">
    <property type="entry name" value="P-loop containing nucleoside triphosphate hydrolases"/>
    <property type="match status" value="1"/>
</dbReference>
<feature type="transmembrane region" description="Helical" evidence="3">
    <location>
        <begin position="47"/>
        <end position="67"/>
    </location>
</feature>
<dbReference type="GO" id="GO:0005524">
    <property type="term" value="F:ATP binding"/>
    <property type="evidence" value="ECO:0007669"/>
    <property type="project" value="InterPro"/>
</dbReference>
<feature type="signal peptide" evidence="4">
    <location>
        <begin position="1"/>
        <end position="23"/>
    </location>
</feature>
<evidence type="ECO:0000256" key="4">
    <source>
        <dbReference type="SAM" id="SignalP"/>
    </source>
</evidence>
<dbReference type="PANTHER" id="PTHR19229">
    <property type="entry name" value="ATP-BINDING CASSETTE TRANSPORTER SUBFAMILY A ABCA"/>
    <property type="match status" value="1"/>
</dbReference>
<dbReference type="GO" id="GO:0016020">
    <property type="term" value="C:membrane"/>
    <property type="evidence" value="ECO:0007669"/>
    <property type="project" value="InterPro"/>
</dbReference>
<dbReference type="EMBL" id="LGTZ01000079">
    <property type="protein sequence ID" value="OJD27641.1"/>
    <property type="molecule type" value="Genomic_DNA"/>
</dbReference>
<evidence type="ECO:0000256" key="3">
    <source>
        <dbReference type="SAM" id="Phobius"/>
    </source>
</evidence>
<name>A0A1J9QGN7_9EURO</name>
<proteinExistence type="predicted"/>
<accession>A0A1J9QGN7</accession>
<dbReference type="STRING" id="1658174.A0A1J9QGN7"/>
<dbReference type="GO" id="GO:0140359">
    <property type="term" value="F:ABC-type transporter activity"/>
    <property type="evidence" value="ECO:0007669"/>
    <property type="project" value="InterPro"/>
</dbReference>
<feature type="chain" id="PRO_5012362845" description="ABC transporter domain-containing protein" evidence="4">
    <location>
        <begin position="24"/>
        <end position="214"/>
    </location>
</feature>
<dbReference type="Proteomes" id="UP000242791">
    <property type="component" value="Unassembled WGS sequence"/>
</dbReference>
<dbReference type="Pfam" id="PF00005">
    <property type="entry name" value="ABC_tran"/>
    <property type="match status" value="1"/>
</dbReference>
<keyword evidence="4" id="KW-0732">Signal</keyword>
<comment type="caution">
    <text evidence="6">The sequence shown here is derived from an EMBL/GenBank/DDBJ whole genome shotgun (WGS) entry which is preliminary data.</text>
</comment>
<dbReference type="InterPro" id="IPR027417">
    <property type="entry name" value="P-loop_NTPase"/>
</dbReference>
<dbReference type="InterPro" id="IPR003439">
    <property type="entry name" value="ABC_transporter-like_ATP-bd"/>
</dbReference>
<keyword evidence="3" id="KW-0812">Transmembrane</keyword>
<keyword evidence="3" id="KW-0472">Membrane</keyword>
<dbReference type="Gene3D" id="3.40.50.300">
    <property type="entry name" value="P-loop containing nucleotide triphosphate hydrolases"/>
    <property type="match status" value="1"/>
</dbReference>
<feature type="domain" description="ABC transporter" evidence="5">
    <location>
        <begin position="91"/>
        <end position="182"/>
    </location>
</feature>
<gene>
    <name evidence="6" type="ORF">ACJ73_00974</name>
</gene>
<organism evidence="6 7">
    <name type="scientific">Blastomyces percursus</name>
    <dbReference type="NCBI Taxonomy" id="1658174"/>
    <lineage>
        <taxon>Eukaryota</taxon>
        <taxon>Fungi</taxon>
        <taxon>Dikarya</taxon>
        <taxon>Ascomycota</taxon>
        <taxon>Pezizomycotina</taxon>
        <taxon>Eurotiomycetes</taxon>
        <taxon>Eurotiomycetidae</taxon>
        <taxon>Onygenales</taxon>
        <taxon>Ajellomycetaceae</taxon>
        <taxon>Blastomyces</taxon>
    </lineage>
</organism>
<dbReference type="OrthoDB" id="8061355at2759"/>
<dbReference type="GO" id="GO:0016887">
    <property type="term" value="F:ATP hydrolysis activity"/>
    <property type="evidence" value="ECO:0007669"/>
    <property type="project" value="InterPro"/>
</dbReference>